<organism evidence="10 11">
    <name type="scientific">Haematospirillum jordaniae</name>
    <dbReference type="NCBI Taxonomy" id="1549855"/>
    <lineage>
        <taxon>Bacteria</taxon>
        <taxon>Pseudomonadati</taxon>
        <taxon>Pseudomonadota</taxon>
        <taxon>Alphaproteobacteria</taxon>
        <taxon>Rhodospirillales</taxon>
        <taxon>Novispirillaceae</taxon>
        <taxon>Haematospirillum</taxon>
    </lineage>
</organism>
<dbReference type="Pfam" id="PF01571">
    <property type="entry name" value="GCV_T"/>
    <property type="match status" value="1"/>
</dbReference>
<comment type="similarity">
    <text evidence="1">Belongs to the GcvT family.</text>
</comment>
<evidence type="ECO:0000256" key="7">
    <source>
        <dbReference type="PIRSR" id="PIRSR006487-1"/>
    </source>
</evidence>
<dbReference type="NCBIfam" id="NF010093">
    <property type="entry name" value="PRK13579.1"/>
    <property type="match status" value="1"/>
</dbReference>
<dbReference type="Proteomes" id="UP000076066">
    <property type="component" value="Chromosome"/>
</dbReference>
<evidence type="ECO:0000259" key="9">
    <source>
        <dbReference type="Pfam" id="PF08669"/>
    </source>
</evidence>
<feature type="domain" description="Aminomethyltransferase C-terminal" evidence="9">
    <location>
        <begin position="291"/>
        <end position="367"/>
    </location>
</feature>
<sequence length="374" mass="40207">MDDLHQCQCLVLDGLHRSLGARMGPFSGYTMPLHYEQGILAEHLHCRRSAALFDVSHMGQAVLSGRNIAEALETICPGSLKELKPGRQRYTLVLNDRGGILDDIMVANMGAGGDGQHRWLCVTNAGNKQIIFPILESLAGPDIRVTFPDRILLALQGPRAGRVLSHFAPAAASMVFMDAGPLTLDGIPCFVTRSGYTGEDGFEISAPTSHAERLMRHLLEHPDVNIAGLGARDTLRLEAGLPLHGADITPDTTPVEADLTFAIGKRRRSNGGFPGADIILSQIQDRPPRLRVGILPEGRAPARAGTVIQAPDGTPVGTITSGSFSPTLERPIAMGYVDTAFSKPGTNLNLLIRGRTVQAHAVKLPFVAHRYHRG</sequence>
<dbReference type="Gene3D" id="3.30.70.1400">
    <property type="entry name" value="Aminomethyltransferase beta-barrel domains"/>
    <property type="match status" value="1"/>
</dbReference>
<feature type="domain" description="GCVT N-terminal" evidence="8">
    <location>
        <begin position="15"/>
        <end position="265"/>
    </location>
</feature>
<evidence type="ECO:0000256" key="3">
    <source>
        <dbReference type="ARBA" id="ARBA00022576"/>
    </source>
</evidence>
<dbReference type="AlphaFoldDB" id="A0A143DFK7"/>
<keyword evidence="4" id="KW-0808">Transferase</keyword>
<evidence type="ECO:0000256" key="4">
    <source>
        <dbReference type="ARBA" id="ARBA00022679"/>
    </source>
</evidence>
<comment type="catalytic activity">
    <reaction evidence="6">
        <text>N(6)-[(R)-S(8)-aminomethyldihydrolipoyl]-L-lysyl-[protein] + (6S)-5,6,7,8-tetrahydrofolate = N(6)-[(R)-dihydrolipoyl]-L-lysyl-[protein] + (6R)-5,10-methylene-5,6,7,8-tetrahydrofolate + NH4(+)</text>
        <dbReference type="Rhea" id="RHEA:16945"/>
        <dbReference type="Rhea" id="RHEA-COMP:10475"/>
        <dbReference type="Rhea" id="RHEA-COMP:10492"/>
        <dbReference type="ChEBI" id="CHEBI:15636"/>
        <dbReference type="ChEBI" id="CHEBI:28938"/>
        <dbReference type="ChEBI" id="CHEBI:57453"/>
        <dbReference type="ChEBI" id="CHEBI:83100"/>
        <dbReference type="ChEBI" id="CHEBI:83143"/>
        <dbReference type="EC" id="2.1.2.10"/>
    </reaction>
</comment>
<dbReference type="GO" id="GO:0005960">
    <property type="term" value="C:glycine cleavage complex"/>
    <property type="evidence" value="ECO:0007669"/>
    <property type="project" value="InterPro"/>
</dbReference>
<dbReference type="PANTHER" id="PTHR43757">
    <property type="entry name" value="AMINOMETHYLTRANSFERASE"/>
    <property type="match status" value="1"/>
</dbReference>
<proteinExistence type="inferred from homology"/>
<evidence type="ECO:0000313" key="11">
    <source>
        <dbReference type="Proteomes" id="UP000076066"/>
    </source>
</evidence>
<dbReference type="STRING" id="1549855.AY555_02510"/>
<dbReference type="PANTHER" id="PTHR43757:SF2">
    <property type="entry name" value="AMINOMETHYLTRANSFERASE, MITOCHONDRIAL"/>
    <property type="match status" value="1"/>
</dbReference>
<dbReference type="Gene3D" id="2.40.30.110">
    <property type="entry name" value="Aminomethyltransferase beta-barrel domains"/>
    <property type="match status" value="1"/>
</dbReference>
<evidence type="ECO:0000256" key="1">
    <source>
        <dbReference type="ARBA" id="ARBA00008609"/>
    </source>
</evidence>
<dbReference type="SUPFAM" id="SSF101790">
    <property type="entry name" value="Aminomethyltransferase beta-barrel domain"/>
    <property type="match status" value="1"/>
</dbReference>
<dbReference type="InterPro" id="IPR027266">
    <property type="entry name" value="TrmE/GcvT-like"/>
</dbReference>
<dbReference type="InterPro" id="IPR028896">
    <property type="entry name" value="GcvT/YgfZ/DmdA"/>
</dbReference>
<dbReference type="GO" id="GO:0004047">
    <property type="term" value="F:aminomethyltransferase activity"/>
    <property type="evidence" value="ECO:0007669"/>
    <property type="project" value="UniProtKB-EC"/>
</dbReference>
<accession>A0A143DFK7</accession>
<dbReference type="KEGG" id="hjo:AY555_02510"/>
<dbReference type="InterPro" id="IPR006222">
    <property type="entry name" value="GCVT_N"/>
</dbReference>
<keyword evidence="11" id="KW-1185">Reference proteome</keyword>
<evidence type="ECO:0000259" key="8">
    <source>
        <dbReference type="Pfam" id="PF01571"/>
    </source>
</evidence>
<evidence type="ECO:0000256" key="2">
    <source>
        <dbReference type="ARBA" id="ARBA00012616"/>
    </source>
</evidence>
<dbReference type="Gene3D" id="4.10.1250.10">
    <property type="entry name" value="Aminomethyltransferase fragment"/>
    <property type="match status" value="1"/>
</dbReference>
<dbReference type="EC" id="2.1.2.10" evidence="2"/>
<evidence type="ECO:0000256" key="5">
    <source>
        <dbReference type="ARBA" id="ARBA00031395"/>
    </source>
</evidence>
<dbReference type="GO" id="GO:0008483">
    <property type="term" value="F:transaminase activity"/>
    <property type="evidence" value="ECO:0007669"/>
    <property type="project" value="UniProtKB-KW"/>
</dbReference>
<dbReference type="InterPro" id="IPR029043">
    <property type="entry name" value="GcvT/YgfZ_C"/>
</dbReference>
<dbReference type="Pfam" id="PF08669">
    <property type="entry name" value="GCV_T_C"/>
    <property type="match status" value="1"/>
</dbReference>
<dbReference type="GO" id="GO:0006546">
    <property type="term" value="P:glycine catabolic process"/>
    <property type="evidence" value="ECO:0007669"/>
    <property type="project" value="InterPro"/>
</dbReference>
<keyword evidence="3" id="KW-0032">Aminotransferase</keyword>
<dbReference type="InterPro" id="IPR013977">
    <property type="entry name" value="GcvT_C"/>
</dbReference>
<gene>
    <name evidence="10" type="primary">gcvT</name>
    <name evidence="10" type="ORF">AY555_02510</name>
</gene>
<dbReference type="InterPro" id="IPR006223">
    <property type="entry name" value="GcvT"/>
</dbReference>
<evidence type="ECO:0000313" key="10">
    <source>
        <dbReference type="EMBL" id="AMW35497.1"/>
    </source>
</evidence>
<dbReference type="NCBIfam" id="NF001567">
    <property type="entry name" value="PRK00389.1"/>
    <property type="match status" value="1"/>
</dbReference>
<dbReference type="NCBIfam" id="TIGR00528">
    <property type="entry name" value="gcvT"/>
    <property type="match status" value="1"/>
</dbReference>
<dbReference type="Gene3D" id="3.30.1360.120">
    <property type="entry name" value="Probable tRNA modification gtpase trme, domain 1"/>
    <property type="match status" value="1"/>
</dbReference>
<dbReference type="SUPFAM" id="SSF103025">
    <property type="entry name" value="Folate-binding domain"/>
    <property type="match status" value="1"/>
</dbReference>
<reference evidence="10 11" key="1">
    <citation type="submission" date="2016-02" db="EMBL/GenBank/DDBJ databases">
        <title>Complete Genome of H5569, the type strain of the newly described species Haematospirillium jordaniae.</title>
        <authorList>
            <person name="Nicholson A.C."/>
            <person name="Humrighouse B.W."/>
            <person name="Loparov V."/>
            <person name="McQuiston J.R."/>
        </authorList>
    </citation>
    <scope>NUCLEOTIDE SEQUENCE [LARGE SCALE GENOMIC DNA]</scope>
    <source>
        <strain evidence="10 11">H5569</strain>
    </source>
</reference>
<evidence type="ECO:0000256" key="6">
    <source>
        <dbReference type="ARBA" id="ARBA00047665"/>
    </source>
</evidence>
<dbReference type="PIRSF" id="PIRSF006487">
    <property type="entry name" value="GcvT"/>
    <property type="match status" value="1"/>
</dbReference>
<dbReference type="EMBL" id="CP014525">
    <property type="protein sequence ID" value="AMW35497.1"/>
    <property type="molecule type" value="Genomic_DNA"/>
</dbReference>
<name>A0A143DFK7_9PROT</name>
<feature type="binding site" evidence="7">
    <location>
        <position position="203"/>
    </location>
    <ligand>
        <name>substrate</name>
    </ligand>
</feature>
<protein>
    <recommendedName>
        <fullName evidence="2">aminomethyltransferase</fullName>
        <ecNumber evidence="2">2.1.2.10</ecNumber>
    </recommendedName>
    <alternativeName>
        <fullName evidence="5">Glycine cleavage system T protein</fullName>
    </alternativeName>
</protein>